<evidence type="ECO:0000313" key="1">
    <source>
        <dbReference type="EMBL" id="GMH00747.1"/>
    </source>
</evidence>
<gene>
    <name evidence="1" type="ORF">Nepgr_002586</name>
</gene>
<reference evidence="1" key="1">
    <citation type="submission" date="2023-05" db="EMBL/GenBank/DDBJ databases">
        <title>Nepenthes gracilis genome sequencing.</title>
        <authorList>
            <person name="Fukushima K."/>
        </authorList>
    </citation>
    <scope>NUCLEOTIDE SEQUENCE</scope>
    <source>
        <strain evidence="1">SING2019-196</strain>
    </source>
</reference>
<sequence length="138" mass="14953">MYKATGRLLPIPSSIPGHSIKIPSSPKAVVKANCAVMPTSNSFEILSGEDDLSLLRKSATPVELLSEVEDLVGPKILDAYGSRVKPGFGHSHYNVTDEVIVTNKVSIVPQPSQICQDESVCLCGCTNDLVIPSWRERY</sequence>
<protein>
    <submittedName>
        <fullName evidence="1">Uncharacterized protein</fullName>
    </submittedName>
</protein>
<comment type="caution">
    <text evidence="1">The sequence shown here is derived from an EMBL/GenBank/DDBJ whole genome shotgun (WGS) entry which is preliminary data.</text>
</comment>
<organism evidence="1 2">
    <name type="scientific">Nepenthes gracilis</name>
    <name type="common">Slender pitcher plant</name>
    <dbReference type="NCBI Taxonomy" id="150966"/>
    <lineage>
        <taxon>Eukaryota</taxon>
        <taxon>Viridiplantae</taxon>
        <taxon>Streptophyta</taxon>
        <taxon>Embryophyta</taxon>
        <taxon>Tracheophyta</taxon>
        <taxon>Spermatophyta</taxon>
        <taxon>Magnoliopsida</taxon>
        <taxon>eudicotyledons</taxon>
        <taxon>Gunneridae</taxon>
        <taxon>Pentapetalae</taxon>
        <taxon>Caryophyllales</taxon>
        <taxon>Nepenthaceae</taxon>
        <taxon>Nepenthes</taxon>
    </lineage>
</organism>
<accession>A0AAD3P7B6</accession>
<dbReference type="AlphaFoldDB" id="A0AAD3P7B6"/>
<dbReference type="Proteomes" id="UP001279734">
    <property type="component" value="Unassembled WGS sequence"/>
</dbReference>
<name>A0AAD3P7B6_NEPGR</name>
<evidence type="ECO:0000313" key="2">
    <source>
        <dbReference type="Proteomes" id="UP001279734"/>
    </source>
</evidence>
<dbReference type="EMBL" id="BSYO01000002">
    <property type="protein sequence ID" value="GMH00747.1"/>
    <property type="molecule type" value="Genomic_DNA"/>
</dbReference>
<proteinExistence type="predicted"/>
<keyword evidence="2" id="KW-1185">Reference proteome</keyword>